<comment type="caution">
    <text evidence="1">The sequence shown here is derived from an EMBL/GenBank/DDBJ whole genome shotgun (WGS) entry which is preliminary data.</text>
</comment>
<evidence type="ECO:0000313" key="1">
    <source>
        <dbReference type="EMBL" id="KAK1489265.1"/>
    </source>
</evidence>
<keyword evidence="2" id="KW-1185">Reference proteome</keyword>
<dbReference type="AlphaFoldDB" id="A0AAI9VGL3"/>
<dbReference type="Proteomes" id="UP001239213">
    <property type="component" value="Unassembled WGS sequence"/>
</dbReference>
<organism evidence="1 2">
    <name type="scientific">Colletotrichum cuscutae</name>
    <dbReference type="NCBI Taxonomy" id="1209917"/>
    <lineage>
        <taxon>Eukaryota</taxon>
        <taxon>Fungi</taxon>
        <taxon>Dikarya</taxon>
        <taxon>Ascomycota</taxon>
        <taxon>Pezizomycotina</taxon>
        <taxon>Sordariomycetes</taxon>
        <taxon>Hypocreomycetidae</taxon>
        <taxon>Glomerellales</taxon>
        <taxon>Glomerellaceae</taxon>
        <taxon>Colletotrichum</taxon>
        <taxon>Colletotrichum acutatum species complex</taxon>
    </lineage>
</organism>
<name>A0AAI9VGL3_9PEZI</name>
<gene>
    <name evidence="1" type="ORF">CCUS01_03309</name>
</gene>
<proteinExistence type="predicted"/>
<evidence type="ECO:0000313" key="2">
    <source>
        <dbReference type="Proteomes" id="UP001239213"/>
    </source>
</evidence>
<protein>
    <submittedName>
        <fullName evidence="1">Uncharacterized protein</fullName>
    </submittedName>
</protein>
<reference evidence="1" key="1">
    <citation type="submission" date="2016-11" db="EMBL/GenBank/DDBJ databases">
        <title>The genome sequence of Colletotrichum cuscutae.</title>
        <authorList>
            <person name="Baroncelli R."/>
        </authorList>
    </citation>
    <scope>NUCLEOTIDE SEQUENCE</scope>
    <source>
        <strain evidence="1">IMI 304802</strain>
    </source>
</reference>
<accession>A0AAI9VGL3</accession>
<sequence length="205" mass="23245">MWLESSYPSLNSTLQPRFNHGGQYYYSNGLLWPAVSDMILQFDNLSSRSESGASPETAQMHHNTGHFQRIHAAKRERLSTKTDSVANAHHVDFSRRPKHRSPRWVLFFHVPNDQVVVAQHQTQEHGNPWMKPPENSRPRQGGCCRYLTAVTRLPGDKAKIAHKTELSSSVPQSPLRWRCHFAMTGCWAAAPSRSLDSAMAPSHRP</sequence>
<dbReference type="EMBL" id="MPDP01000046">
    <property type="protein sequence ID" value="KAK1489265.1"/>
    <property type="molecule type" value="Genomic_DNA"/>
</dbReference>